<evidence type="ECO:0000313" key="3">
    <source>
        <dbReference type="EMBL" id="MUG72480.1"/>
    </source>
</evidence>
<name>A0A7X2ZCK0_9BACL</name>
<sequence length="405" mass="45865">MSDVFVSYRDSCRVCKSTNLKKWVHLPQMPMTDDLRKQVNKEVFLHDINIYVCLDCQVSQTLHDIDYGSYYKEYSYTVTKSGFANQFMQQLATNTIDKFNLKPGLKVVEVGSGDGSQLLEYKKLGANVFGFEPSELLTEISRQRGVPVYTGLFDNDASKYIPKEFSSADVILLTYTFDHIPNPVDFLLSVKDILNPDNGLLIIEVHDLDQIIAKREYCLFEHEHSVYLSLKTMEQLLKRCGYKLITDNLVPLQSRRGNSLLIVAANENSKITYESETQGVHQTLDDLNSFSNRLETGIKELDLFIEQEIKANKKIAGYGAGGRGVMTLAALNNAKYLKYLCDQNHNFHGKFTPKTNIPVVPTTFLSEQPVDTLIVFSYGYMDEISKHVNALPNPPKSIVSLLEVL</sequence>
<dbReference type="SUPFAM" id="SSF53335">
    <property type="entry name" value="S-adenosyl-L-methionine-dependent methyltransferases"/>
    <property type="match status" value="1"/>
</dbReference>
<dbReference type="RefSeq" id="WP_127609060.1">
    <property type="nucleotide sequence ID" value="NZ_JARTHJ010000179.1"/>
</dbReference>
<comment type="caution">
    <text evidence="3">The sequence shown here is derived from an EMBL/GenBank/DDBJ whole genome shotgun (WGS) entry which is preliminary data.</text>
</comment>
<protein>
    <submittedName>
        <fullName evidence="3">Methyltransferase domain-containing protein</fullName>
    </submittedName>
</protein>
<feature type="domain" description="C-methyltransferase" evidence="2">
    <location>
        <begin position="272"/>
        <end position="389"/>
    </location>
</feature>
<gene>
    <name evidence="3" type="ORF">GNP93_17570</name>
</gene>
<reference evidence="3 4" key="1">
    <citation type="submission" date="2019-11" db="EMBL/GenBank/DDBJ databases">
        <title>Draft genome sequences of five Paenibacillus species of dairy origin.</title>
        <authorList>
            <person name="Olajide A.M."/>
            <person name="Chen S."/>
            <person name="Lapointe G."/>
        </authorList>
    </citation>
    <scope>NUCLEOTIDE SEQUENCE [LARGE SCALE GENOMIC DNA]</scope>
    <source>
        <strain evidence="3 4">2CS3</strain>
    </source>
</reference>
<evidence type="ECO:0000313" key="4">
    <source>
        <dbReference type="Proteomes" id="UP000450917"/>
    </source>
</evidence>
<dbReference type="Gene3D" id="6.20.50.110">
    <property type="entry name" value="Methyltransferase, zinc-binding domain"/>
    <property type="match status" value="1"/>
</dbReference>
<evidence type="ECO:0000259" key="2">
    <source>
        <dbReference type="Pfam" id="PF08484"/>
    </source>
</evidence>
<dbReference type="Gene3D" id="3.40.50.150">
    <property type="entry name" value="Vaccinia Virus protein VP39"/>
    <property type="match status" value="1"/>
</dbReference>
<accession>A0A7X2ZCK0</accession>
<dbReference type="PANTHER" id="PTHR43861:SF5">
    <property type="entry name" value="BLL5978 PROTEIN"/>
    <property type="match status" value="1"/>
</dbReference>
<keyword evidence="3" id="KW-0489">Methyltransferase</keyword>
<dbReference type="Gene3D" id="3.40.50.720">
    <property type="entry name" value="NAD(P)-binding Rossmann-like Domain"/>
    <property type="match status" value="1"/>
</dbReference>
<evidence type="ECO:0000259" key="1">
    <source>
        <dbReference type="Pfam" id="PF08421"/>
    </source>
</evidence>
<dbReference type="GO" id="GO:0032259">
    <property type="term" value="P:methylation"/>
    <property type="evidence" value="ECO:0007669"/>
    <property type="project" value="UniProtKB-KW"/>
</dbReference>
<keyword evidence="3" id="KW-0808">Transferase</keyword>
<keyword evidence="4" id="KW-1185">Reference proteome</keyword>
<proteinExistence type="predicted"/>
<dbReference type="PANTHER" id="PTHR43861">
    <property type="entry name" value="TRANS-ACONITATE 2-METHYLTRANSFERASE-RELATED"/>
    <property type="match status" value="1"/>
</dbReference>
<dbReference type="Pfam" id="PF13489">
    <property type="entry name" value="Methyltransf_23"/>
    <property type="match status" value="1"/>
</dbReference>
<organism evidence="3 4">
    <name type="scientific">Paenibacillus validus</name>
    <dbReference type="NCBI Taxonomy" id="44253"/>
    <lineage>
        <taxon>Bacteria</taxon>
        <taxon>Bacillati</taxon>
        <taxon>Bacillota</taxon>
        <taxon>Bacilli</taxon>
        <taxon>Bacillales</taxon>
        <taxon>Paenibacillaceae</taxon>
        <taxon>Paenibacillus</taxon>
    </lineage>
</organism>
<dbReference type="AlphaFoldDB" id="A0A7X2ZCK0"/>
<dbReference type="Proteomes" id="UP000450917">
    <property type="component" value="Unassembled WGS sequence"/>
</dbReference>
<dbReference type="InterPro" id="IPR013691">
    <property type="entry name" value="MeTrfase_14"/>
</dbReference>
<dbReference type="Pfam" id="PF08421">
    <property type="entry name" value="Methyltransf_13"/>
    <property type="match status" value="1"/>
</dbReference>
<feature type="domain" description="Methyltransferase putative zinc binding" evidence="1">
    <location>
        <begin position="12"/>
        <end position="66"/>
    </location>
</feature>
<dbReference type="InterPro" id="IPR029063">
    <property type="entry name" value="SAM-dependent_MTases_sf"/>
</dbReference>
<dbReference type="Pfam" id="PF08484">
    <property type="entry name" value="Methyltransf_14"/>
    <property type="match status" value="1"/>
</dbReference>
<dbReference type="InterPro" id="IPR013630">
    <property type="entry name" value="Methyltransf_Zn-bd_dom_put"/>
</dbReference>
<dbReference type="InterPro" id="IPR038576">
    <property type="entry name" value="Methyltransf_Zn-bd_dom_put_sf"/>
</dbReference>
<dbReference type="GO" id="GO:0008168">
    <property type="term" value="F:methyltransferase activity"/>
    <property type="evidence" value="ECO:0007669"/>
    <property type="project" value="UniProtKB-KW"/>
</dbReference>
<dbReference type="EMBL" id="WNZX01000015">
    <property type="protein sequence ID" value="MUG72480.1"/>
    <property type="molecule type" value="Genomic_DNA"/>
</dbReference>
<dbReference type="CDD" id="cd02440">
    <property type="entry name" value="AdoMet_MTases"/>
    <property type="match status" value="1"/>
</dbReference>